<protein>
    <recommendedName>
        <fullName evidence="3">DUF4258 domain-containing protein</fullName>
    </recommendedName>
</protein>
<evidence type="ECO:0000313" key="2">
    <source>
        <dbReference type="Proteomes" id="UP000013034"/>
    </source>
</evidence>
<comment type="caution">
    <text evidence="1">The sequence shown here is derived from an EMBL/GenBank/DDBJ whole genome shotgun (WGS) entry which is preliminary data.</text>
</comment>
<gene>
    <name evidence="1" type="ORF">F993_02328</name>
</gene>
<sequence length="112" mass="13791">MSLKNEIYEYIESNRILMKNIPEFSQINLNEVHSFEYYDLLDCEYLENILIMRKKNFDEKEIEYFHLKECINDLKEREGVKVKWIPIKFNETYVVFVFNQKKEILTFFGFKP</sequence>
<dbReference type="RefSeq" id="WP_004654926.1">
    <property type="nucleotide sequence ID" value="NZ_CP158965.1"/>
</dbReference>
<keyword evidence="2" id="KW-1185">Reference proteome</keyword>
<reference evidence="1 2" key="1">
    <citation type="submission" date="2013-02" db="EMBL/GenBank/DDBJ databases">
        <title>The Genome Sequence of Acinetobacter sp. NIPH 809.</title>
        <authorList>
            <consortium name="The Broad Institute Genome Sequencing Platform"/>
            <consortium name="The Broad Institute Genome Sequencing Center for Infectious Disease"/>
            <person name="Cerqueira G."/>
            <person name="Feldgarden M."/>
            <person name="Courvalin P."/>
            <person name="Perichon B."/>
            <person name="Grillot-Courvalin C."/>
            <person name="Clermont D."/>
            <person name="Rocha E."/>
            <person name="Yoon E.-J."/>
            <person name="Nemec A."/>
            <person name="Walker B."/>
            <person name="Young S.K."/>
            <person name="Zeng Q."/>
            <person name="Gargeya S."/>
            <person name="Fitzgerald M."/>
            <person name="Haas B."/>
            <person name="Abouelleil A."/>
            <person name="Alvarado L."/>
            <person name="Arachchi H.M."/>
            <person name="Berlin A.M."/>
            <person name="Chapman S.B."/>
            <person name="Dewar J."/>
            <person name="Goldberg J."/>
            <person name="Griggs A."/>
            <person name="Gujja S."/>
            <person name="Hansen M."/>
            <person name="Howarth C."/>
            <person name="Imamovic A."/>
            <person name="Larimer J."/>
            <person name="McCowan C."/>
            <person name="Murphy C."/>
            <person name="Neiman D."/>
            <person name="Pearson M."/>
            <person name="Priest M."/>
            <person name="Roberts A."/>
            <person name="Saif S."/>
            <person name="Shea T."/>
            <person name="Sisk P."/>
            <person name="Sykes S."/>
            <person name="Wortman J."/>
            <person name="Nusbaum C."/>
            <person name="Birren B."/>
        </authorList>
    </citation>
    <scope>NUCLEOTIDE SEQUENCE [LARGE SCALE GENOMIC DNA]</scope>
    <source>
        <strain evidence="1 2">NIPH 809</strain>
    </source>
</reference>
<proteinExistence type="predicted"/>
<name>A0ABN0JDF5_9GAMM</name>
<accession>A0ABN0JDF5</accession>
<evidence type="ECO:0000313" key="1">
    <source>
        <dbReference type="EMBL" id="ENU23180.1"/>
    </source>
</evidence>
<organism evidence="1 2">
    <name type="scientific">Acinetobacter proteolyticus</name>
    <dbReference type="NCBI Taxonomy" id="1776741"/>
    <lineage>
        <taxon>Bacteria</taxon>
        <taxon>Pseudomonadati</taxon>
        <taxon>Pseudomonadota</taxon>
        <taxon>Gammaproteobacteria</taxon>
        <taxon>Moraxellales</taxon>
        <taxon>Moraxellaceae</taxon>
        <taxon>Acinetobacter</taxon>
    </lineage>
</organism>
<dbReference type="Proteomes" id="UP000013034">
    <property type="component" value="Unassembled WGS sequence"/>
</dbReference>
<dbReference type="EMBL" id="APOI01000018">
    <property type="protein sequence ID" value="ENU23180.1"/>
    <property type="molecule type" value="Genomic_DNA"/>
</dbReference>
<evidence type="ECO:0008006" key="3">
    <source>
        <dbReference type="Google" id="ProtNLM"/>
    </source>
</evidence>